<sequence>MHNQFLKLERSGDTRTVNSAARGDIYNPKLPPKKSASYARRTIHFRTPCNYLSTIQPSTPNAKGKYMPLSHDITLARPKFGKRYISIRTIWQMLDQSRPHRYLLCLIII</sequence>
<feature type="region of interest" description="Disordered" evidence="1">
    <location>
        <begin position="1"/>
        <end position="34"/>
    </location>
</feature>
<reference evidence="2 3" key="1">
    <citation type="submission" date="2019-10" db="EMBL/GenBank/DDBJ databases">
        <authorList>
            <person name="Palmer J.M."/>
        </authorList>
    </citation>
    <scope>NUCLEOTIDE SEQUENCE [LARGE SCALE GENOMIC DNA]</scope>
    <source>
        <strain evidence="2 3">TWF694</strain>
    </source>
</reference>
<dbReference type="AlphaFoldDB" id="A0AAV9XJV1"/>
<protein>
    <submittedName>
        <fullName evidence="2">Uncharacterized protein</fullName>
    </submittedName>
</protein>
<name>A0AAV9XJV1_9PEZI</name>
<proteinExistence type="predicted"/>
<keyword evidence="3" id="KW-1185">Reference proteome</keyword>
<gene>
    <name evidence="2" type="ORF">TWF694_007250</name>
</gene>
<comment type="caution">
    <text evidence="2">The sequence shown here is derived from an EMBL/GenBank/DDBJ whole genome shotgun (WGS) entry which is preliminary data.</text>
</comment>
<dbReference type="Proteomes" id="UP001365542">
    <property type="component" value="Unassembled WGS sequence"/>
</dbReference>
<evidence type="ECO:0000313" key="2">
    <source>
        <dbReference type="EMBL" id="KAK6541439.1"/>
    </source>
</evidence>
<evidence type="ECO:0000313" key="3">
    <source>
        <dbReference type="Proteomes" id="UP001365542"/>
    </source>
</evidence>
<evidence type="ECO:0000256" key="1">
    <source>
        <dbReference type="SAM" id="MobiDB-lite"/>
    </source>
</evidence>
<dbReference type="EMBL" id="JAVHJO010000003">
    <property type="protein sequence ID" value="KAK6541439.1"/>
    <property type="molecule type" value="Genomic_DNA"/>
</dbReference>
<organism evidence="2 3">
    <name type="scientific">Orbilia ellipsospora</name>
    <dbReference type="NCBI Taxonomy" id="2528407"/>
    <lineage>
        <taxon>Eukaryota</taxon>
        <taxon>Fungi</taxon>
        <taxon>Dikarya</taxon>
        <taxon>Ascomycota</taxon>
        <taxon>Pezizomycotina</taxon>
        <taxon>Orbiliomycetes</taxon>
        <taxon>Orbiliales</taxon>
        <taxon>Orbiliaceae</taxon>
        <taxon>Orbilia</taxon>
    </lineage>
</organism>
<accession>A0AAV9XJV1</accession>